<dbReference type="PANTHER" id="PTHR10151">
    <property type="entry name" value="ECTONUCLEOTIDE PYROPHOSPHATASE/PHOSPHODIESTERASE"/>
    <property type="match status" value="1"/>
</dbReference>
<gene>
    <name evidence="1" type="ORF">D0469_05550</name>
</gene>
<dbReference type="GO" id="GO:0016787">
    <property type="term" value="F:hydrolase activity"/>
    <property type="evidence" value="ECO:0007669"/>
    <property type="project" value="UniProtKB-ARBA"/>
</dbReference>
<accession>A0A372LT06</accession>
<dbReference type="OrthoDB" id="2381338at2"/>
<dbReference type="SUPFAM" id="SSF53649">
    <property type="entry name" value="Alkaline phosphatase-like"/>
    <property type="match status" value="1"/>
</dbReference>
<evidence type="ECO:0000313" key="2">
    <source>
        <dbReference type="Proteomes" id="UP000264541"/>
    </source>
</evidence>
<dbReference type="AlphaFoldDB" id="A0A372LT06"/>
<dbReference type="InterPro" id="IPR017850">
    <property type="entry name" value="Alkaline_phosphatase_core_sf"/>
</dbReference>
<sequence length="515" mass="57871">MSCPDYENSKCRKGNRNCEEKRVDKLENGTKLGKPVLLLVIDTLMDAPLKQAISEGRAPVLKFLVENGQYFPDIIAPFPTMSVNVDTTLLTGTYCDQHRLPGLTWFNQQENRLINYGTHYRELLKLGLGRSIEDVLFNMNENHISHQVVTIHEELQNNSKESASINALIYRGNTEHHLKLPRTLTFLIKIPKNLLAKAPKVFSFGALAKINPSNRYQHFFQKLGINDSSSVQQLTQLIINQRLPNFSIVYFPDLDQSVHKNGRLDVTGIEKADKHLQKIFDLYESWEAALSANIWIAMGDNGQAWVSANKEEALIDLRKMLGSFRIMKEGKGVQVKDQLVLAVNDRMAYIYTLNPNDVAVETVVEILQEDSRIDVIAWKKEQSTAVRSGVRKGELLFRPDGEFMDKYGQSWSLTGDLNVLDIKQSDQGIEYGVYPDALARIHSSLNSHEGDFLIVSAKPGYEFIGEGSPSHVGGAGHGGLHQQDTLVPMIVTGTNTKPPHLRIVDLKGWILSLIE</sequence>
<dbReference type="InterPro" id="IPR002591">
    <property type="entry name" value="Phosphodiest/P_Trfase"/>
</dbReference>
<dbReference type="Proteomes" id="UP000264541">
    <property type="component" value="Unassembled WGS sequence"/>
</dbReference>
<keyword evidence="2" id="KW-1185">Reference proteome</keyword>
<dbReference type="PANTHER" id="PTHR10151:SF120">
    <property type="entry name" value="BIS(5'-ADENOSYL)-TRIPHOSPHATASE"/>
    <property type="match status" value="1"/>
</dbReference>
<comment type="caution">
    <text evidence="1">The sequence shown here is derived from an EMBL/GenBank/DDBJ whole genome shotgun (WGS) entry which is preliminary data.</text>
</comment>
<dbReference type="EMBL" id="QVTE01000013">
    <property type="protein sequence ID" value="RFU70684.1"/>
    <property type="molecule type" value="Genomic_DNA"/>
</dbReference>
<evidence type="ECO:0000313" key="1">
    <source>
        <dbReference type="EMBL" id="RFU70684.1"/>
    </source>
</evidence>
<proteinExistence type="predicted"/>
<dbReference type="Pfam" id="PF01663">
    <property type="entry name" value="Phosphodiest"/>
    <property type="match status" value="1"/>
</dbReference>
<protein>
    <submittedName>
        <fullName evidence="1">Alkaline phosphatase family protein</fullName>
    </submittedName>
</protein>
<reference evidence="1 2" key="1">
    <citation type="submission" date="2018-08" db="EMBL/GenBank/DDBJ databases">
        <title>Bacillus chawlae sp. nov., Bacillus glennii sp. nov., and Bacillus saganii sp. nov. Isolated from the Vehicle Assembly Building at Kennedy Space Center where the Viking Spacecraft were Assembled.</title>
        <authorList>
            <person name="Seuylemezian A."/>
            <person name="Vaishampayan P."/>
        </authorList>
    </citation>
    <scope>NUCLEOTIDE SEQUENCE [LARGE SCALE GENOMIC DNA]</scope>
    <source>
        <strain evidence="1 2">V47-23a</strain>
    </source>
</reference>
<name>A0A372LT06_9BACI</name>
<dbReference type="Gene3D" id="3.40.720.10">
    <property type="entry name" value="Alkaline Phosphatase, subunit A"/>
    <property type="match status" value="1"/>
</dbReference>
<organism evidence="1 2">
    <name type="scientific">Peribacillus saganii</name>
    <dbReference type="NCBI Taxonomy" id="2303992"/>
    <lineage>
        <taxon>Bacteria</taxon>
        <taxon>Bacillati</taxon>
        <taxon>Bacillota</taxon>
        <taxon>Bacilli</taxon>
        <taxon>Bacillales</taxon>
        <taxon>Bacillaceae</taxon>
        <taxon>Peribacillus</taxon>
    </lineage>
</organism>